<proteinExistence type="predicted"/>
<reference evidence="7 8" key="1">
    <citation type="submission" date="2018-08" db="EMBL/GenBank/DDBJ databases">
        <title>Genome and evolution of the arbuscular mycorrhizal fungus Diversispora epigaea (formerly Glomus versiforme) and its bacterial endosymbionts.</title>
        <authorList>
            <person name="Sun X."/>
            <person name="Fei Z."/>
            <person name="Harrison M."/>
        </authorList>
    </citation>
    <scope>NUCLEOTIDE SEQUENCE [LARGE SCALE GENOMIC DNA]</scope>
    <source>
        <strain evidence="7 8">IT104</strain>
    </source>
</reference>
<evidence type="ECO:0000256" key="6">
    <source>
        <dbReference type="SAM" id="MobiDB-lite"/>
    </source>
</evidence>
<organism evidence="7 8">
    <name type="scientific">Diversispora epigaea</name>
    <dbReference type="NCBI Taxonomy" id="1348612"/>
    <lineage>
        <taxon>Eukaryota</taxon>
        <taxon>Fungi</taxon>
        <taxon>Fungi incertae sedis</taxon>
        <taxon>Mucoromycota</taxon>
        <taxon>Glomeromycotina</taxon>
        <taxon>Glomeromycetes</taxon>
        <taxon>Diversisporales</taxon>
        <taxon>Diversisporaceae</taxon>
        <taxon>Diversispora</taxon>
    </lineage>
</organism>
<dbReference type="OrthoDB" id="2303856at2759"/>
<evidence type="ECO:0000313" key="8">
    <source>
        <dbReference type="Proteomes" id="UP000266861"/>
    </source>
</evidence>
<feature type="region of interest" description="Disordered" evidence="6">
    <location>
        <begin position="111"/>
        <end position="131"/>
    </location>
</feature>
<sequence length="233" mass="26463">MSFEEDIWFEETTPFTPAPELEQPEPELEETLSKKSGRKKKTIWEHFESLGLYKSGHTGAKYLYCLKTYKNAKPTDLEDHIANQCPKVTADIKTTYLRIVMQRIRGFDNDGLTSQSNTQSATTTITASTSTSNKRRRAQLSVTSFYESSSIDVAKEERCTRALTRYFICYGIPFSTIEHLFCIDFIKSLCPGYNPFGRNFLSTTLINTELAYVQVAIEEDLANEKNLTLGLDG</sequence>
<evidence type="ECO:0000256" key="3">
    <source>
        <dbReference type="ARBA" id="ARBA00022771"/>
    </source>
</evidence>
<comment type="subcellular location">
    <subcellularLocation>
        <location evidence="1">Nucleus</location>
    </subcellularLocation>
</comment>
<accession>A0A397J4Y0</accession>
<dbReference type="Proteomes" id="UP000266861">
    <property type="component" value="Unassembled WGS sequence"/>
</dbReference>
<keyword evidence="3" id="KW-0863">Zinc-finger</keyword>
<gene>
    <name evidence="7" type="ORF">Glove_123g132</name>
</gene>
<evidence type="ECO:0000256" key="1">
    <source>
        <dbReference type="ARBA" id="ARBA00004123"/>
    </source>
</evidence>
<dbReference type="InterPro" id="IPR052035">
    <property type="entry name" value="ZnF_BED_domain_contain"/>
</dbReference>
<feature type="compositionally biased region" description="Low complexity" evidence="6">
    <location>
        <begin position="113"/>
        <end position="131"/>
    </location>
</feature>
<evidence type="ECO:0000313" key="7">
    <source>
        <dbReference type="EMBL" id="RHZ81076.1"/>
    </source>
</evidence>
<protein>
    <recommendedName>
        <fullName evidence="9">BED-type domain-containing protein</fullName>
    </recommendedName>
</protein>
<dbReference type="PANTHER" id="PTHR46481:SF10">
    <property type="entry name" value="ZINC FINGER BED DOMAIN-CONTAINING PROTEIN 39"/>
    <property type="match status" value="1"/>
</dbReference>
<keyword evidence="5" id="KW-0539">Nucleus</keyword>
<evidence type="ECO:0008006" key="9">
    <source>
        <dbReference type="Google" id="ProtNLM"/>
    </source>
</evidence>
<name>A0A397J4Y0_9GLOM</name>
<dbReference type="EMBL" id="PQFF01000115">
    <property type="protein sequence ID" value="RHZ81076.1"/>
    <property type="molecule type" value="Genomic_DNA"/>
</dbReference>
<feature type="region of interest" description="Disordered" evidence="6">
    <location>
        <begin position="13"/>
        <end position="34"/>
    </location>
</feature>
<keyword evidence="4" id="KW-0862">Zinc</keyword>
<comment type="caution">
    <text evidence="7">The sequence shown here is derived from an EMBL/GenBank/DDBJ whole genome shotgun (WGS) entry which is preliminary data.</text>
</comment>
<evidence type="ECO:0000256" key="4">
    <source>
        <dbReference type="ARBA" id="ARBA00022833"/>
    </source>
</evidence>
<evidence type="ECO:0000256" key="2">
    <source>
        <dbReference type="ARBA" id="ARBA00022723"/>
    </source>
</evidence>
<dbReference type="AlphaFoldDB" id="A0A397J4Y0"/>
<dbReference type="PANTHER" id="PTHR46481">
    <property type="entry name" value="ZINC FINGER BED DOMAIN-CONTAINING PROTEIN 4"/>
    <property type="match status" value="1"/>
</dbReference>
<keyword evidence="2" id="KW-0479">Metal-binding</keyword>
<dbReference type="GO" id="GO:0005634">
    <property type="term" value="C:nucleus"/>
    <property type="evidence" value="ECO:0007669"/>
    <property type="project" value="UniProtKB-SubCell"/>
</dbReference>
<evidence type="ECO:0000256" key="5">
    <source>
        <dbReference type="ARBA" id="ARBA00023242"/>
    </source>
</evidence>
<keyword evidence="8" id="KW-1185">Reference proteome</keyword>
<dbReference type="GO" id="GO:0008270">
    <property type="term" value="F:zinc ion binding"/>
    <property type="evidence" value="ECO:0007669"/>
    <property type="project" value="UniProtKB-KW"/>
</dbReference>